<protein>
    <submittedName>
        <fullName evidence="2">Uncharacterized protein</fullName>
    </submittedName>
</protein>
<reference evidence="3" key="1">
    <citation type="submission" date="2016-03" db="EMBL/GenBank/DDBJ databases">
        <title>Complete genome sequence of the type strain Actinoalloteichus hymeniacidonis DSM 45092.</title>
        <authorList>
            <person name="Schaffert L."/>
            <person name="Albersmeier A."/>
            <person name="Winkler A."/>
            <person name="Kalinowski J."/>
            <person name="Zotchev S."/>
            <person name="Ruckert C."/>
        </authorList>
    </citation>
    <scope>NUCLEOTIDE SEQUENCE [LARGE SCALE GENOMIC DNA]</scope>
    <source>
        <strain evidence="3">HPA177(T) (DSM 45092(T))</strain>
    </source>
</reference>
<keyword evidence="3" id="KW-1185">Reference proteome</keyword>
<feature type="transmembrane region" description="Helical" evidence="1">
    <location>
        <begin position="41"/>
        <end position="62"/>
    </location>
</feature>
<evidence type="ECO:0000313" key="2">
    <source>
        <dbReference type="EMBL" id="AOS62286.1"/>
    </source>
</evidence>
<proteinExistence type="predicted"/>
<accession>A0AAC9HNZ0</accession>
<dbReference type="Proteomes" id="UP000095210">
    <property type="component" value="Chromosome"/>
</dbReference>
<dbReference type="KEGG" id="ahm:TL08_07340"/>
<evidence type="ECO:0000313" key="3">
    <source>
        <dbReference type="Proteomes" id="UP000095210"/>
    </source>
</evidence>
<keyword evidence="1" id="KW-1133">Transmembrane helix</keyword>
<name>A0AAC9HNZ0_9PSEU</name>
<keyword evidence="1" id="KW-0472">Membrane</keyword>
<dbReference type="AlphaFoldDB" id="A0AAC9HNZ0"/>
<keyword evidence="1" id="KW-0812">Transmembrane</keyword>
<sequence length="462" mass="49991">MNEHDSVRDALDETTADIAPSPTFANRVVAGARRRRRTGRILAVATTIVALSATGLALPALLRETNGLDVAQAGPSSSTQQWLQDPTRGDLADDQAFLDLAIETWQQEAPGRYPRDETPINQGEPHVVVAAETEAGPVAVVAQEVEWSGGPEVVSGVLATPSEGSLELLMTRTEFGDPLAYLLGPDRRTLLVVSPTTALDISTEIVIDDHSGRPDPRAWMEFSLSNGLALHQLSSELEPADVLLRTLGDNGAEVPLASVIQPWIGVGSGTPYHEGSDEPALDVRLRQGWAPESGDQNLALDIDAEGDALAENGHDQLLTFDREMTEAGLSIDDYQMRPASLFTMNVRLSDGRRALIAEQLHTPERAHLYAVVYDQDVVEEIVHAGPTPRESALPVSVRLPDEQGWVVFDYLSDLRYRDSPESEWQDVTTEWGAALLPASAGQVEVTDTEGDVTVVDLADRPN</sequence>
<evidence type="ECO:0000256" key="1">
    <source>
        <dbReference type="SAM" id="Phobius"/>
    </source>
</evidence>
<organism evidence="2 3">
    <name type="scientific">Actinoalloteichus hymeniacidonis</name>
    <dbReference type="NCBI Taxonomy" id="340345"/>
    <lineage>
        <taxon>Bacteria</taxon>
        <taxon>Bacillati</taxon>
        <taxon>Actinomycetota</taxon>
        <taxon>Actinomycetes</taxon>
        <taxon>Pseudonocardiales</taxon>
        <taxon>Pseudonocardiaceae</taxon>
        <taxon>Actinoalloteichus</taxon>
    </lineage>
</organism>
<dbReference type="EMBL" id="CP014859">
    <property type="protein sequence ID" value="AOS62286.1"/>
    <property type="molecule type" value="Genomic_DNA"/>
</dbReference>
<dbReference type="RefSeq" id="WP_069847603.1">
    <property type="nucleotide sequence ID" value="NZ_CP014859.1"/>
</dbReference>
<gene>
    <name evidence="2" type="ORF">TL08_07340</name>
</gene>